<gene>
    <name evidence="2" type="ORF">DAT39_003004</name>
</gene>
<sequence>MFRALLLVVVACLQCTCQNPSEPSIGELLTNDDQLRFCSGGLELTYPDLDINSCLIVPKKFRQNITQKWGPPLVRLATADK</sequence>
<proteinExistence type="predicted"/>
<evidence type="ECO:0000313" key="2">
    <source>
        <dbReference type="EMBL" id="KAF5907353.1"/>
    </source>
</evidence>
<dbReference type="EMBL" id="QNUK01000023">
    <property type="protein sequence ID" value="KAF5907353.1"/>
    <property type="molecule type" value="Genomic_DNA"/>
</dbReference>
<protein>
    <submittedName>
        <fullName evidence="2">Phosphatidylethanolamine-binding protein 4 isoform X1</fullName>
    </submittedName>
</protein>
<dbReference type="OrthoDB" id="2506647at2759"/>
<feature type="non-terminal residue" evidence="2">
    <location>
        <position position="81"/>
    </location>
</feature>
<reference evidence="2" key="1">
    <citation type="submission" date="2020-07" db="EMBL/GenBank/DDBJ databases">
        <title>Clarias magur genome sequencing, assembly and annotation.</title>
        <authorList>
            <person name="Kushwaha B."/>
            <person name="Kumar R."/>
            <person name="Das P."/>
            <person name="Joshi C.G."/>
            <person name="Kumar D."/>
            <person name="Nagpure N.S."/>
            <person name="Pandey M."/>
            <person name="Agarwal S."/>
            <person name="Srivastava S."/>
            <person name="Singh M."/>
            <person name="Sahoo L."/>
            <person name="Jayasankar P."/>
            <person name="Meher P.K."/>
            <person name="Koringa P.G."/>
            <person name="Iquebal M.A."/>
            <person name="Das S.P."/>
            <person name="Bit A."/>
            <person name="Patnaik S."/>
            <person name="Patel N."/>
            <person name="Shah T.M."/>
            <person name="Hinsu A."/>
            <person name="Jena J.K."/>
        </authorList>
    </citation>
    <scope>NUCLEOTIDE SEQUENCE</scope>
    <source>
        <strain evidence="2">CIFAMagur01</strain>
        <tissue evidence="2">Testis</tissue>
    </source>
</reference>
<feature type="signal peptide" evidence="1">
    <location>
        <begin position="1"/>
        <end position="17"/>
    </location>
</feature>
<name>A0A8J4XF04_CLAMG</name>
<dbReference type="Proteomes" id="UP000727407">
    <property type="component" value="Unassembled WGS sequence"/>
</dbReference>
<feature type="chain" id="PRO_5035314895" evidence="1">
    <location>
        <begin position="18"/>
        <end position="81"/>
    </location>
</feature>
<comment type="caution">
    <text evidence="2">The sequence shown here is derived from an EMBL/GenBank/DDBJ whole genome shotgun (WGS) entry which is preliminary data.</text>
</comment>
<accession>A0A8J4XF04</accession>
<keyword evidence="1" id="KW-0732">Signal</keyword>
<evidence type="ECO:0000313" key="3">
    <source>
        <dbReference type="Proteomes" id="UP000727407"/>
    </source>
</evidence>
<evidence type="ECO:0000256" key="1">
    <source>
        <dbReference type="SAM" id="SignalP"/>
    </source>
</evidence>
<organism evidence="2 3">
    <name type="scientific">Clarias magur</name>
    <name type="common">Asian catfish</name>
    <name type="synonym">Macropteronotus magur</name>
    <dbReference type="NCBI Taxonomy" id="1594786"/>
    <lineage>
        <taxon>Eukaryota</taxon>
        <taxon>Metazoa</taxon>
        <taxon>Chordata</taxon>
        <taxon>Craniata</taxon>
        <taxon>Vertebrata</taxon>
        <taxon>Euteleostomi</taxon>
        <taxon>Actinopterygii</taxon>
        <taxon>Neopterygii</taxon>
        <taxon>Teleostei</taxon>
        <taxon>Ostariophysi</taxon>
        <taxon>Siluriformes</taxon>
        <taxon>Clariidae</taxon>
        <taxon>Clarias</taxon>
    </lineage>
</organism>
<dbReference type="AlphaFoldDB" id="A0A8J4XF04"/>
<keyword evidence="3" id="KW-1185">Reference proteome</keyword>